<dbReference type="EMBL" id="LHQQ01000374">
    <property type="protein sequence ID" value="KOS36906.1"/>
    <property type="molecule type" value="Genomic_DNA"/>
</dbReference>
<evidence type="ECO:0000313" key="2">
    <source>
        <dbReference type="Proteomes" id="UP000037696"/>
    </source>
</evidence>
<feature type="non-terminal residue" evidence="1">
    <location>
        <position position="1"/>
    </location>
</feature>
<protein>
    <submittedName>
        <fullName evidence="1">Uncharacterized protein</fullName>
    </submittedName>
</protein>
<accession>A0A0M8NPT3</accession>
<proteinExistence type="predicted"/>
<gene>
    <name evidence="1" type="ORF">ACN38_g12314</name>
</gene>
<dbReference type="AlphaFoldDB" id="A0A0M8NPT3"/>
<sequence length="32" mass="3791">LYGIFTNEYYINQSDLNSFLDGRSLLSKEQYV</sequence>
<dbReference type="Proteomes" id="UP000037696">
    <property type="component" value="Unassembled WGS sequence"/>
</dbReference>
<comment type="caution">
    <text evidence="1">The sequence shown here is derived from an EMBL/GenBank/DDBJ whole genome shotgun (WGS) entry which is preliminary data.</text>
</comment>
<reference evidence="1 2" key="1">
    <citation type="submission" date="2015-08" db="EMBL/GenBank/DDBJ databases">
        <title>Genome sequencing of Penicillium nordicum.</title>
        <authorList>
            <person name="Nguyen H.D."/>
            <person name="Seifert K.A."/>
        </authorList>
    </citation>
    <scope>NUCLEOTIDE SEQUENCE [LARGE SCALE GENOMIC DNA]</scope>
    <source>
        <strain evidence="1 2">DAOMC 185683</strain>
    </source>
</reference>
<evidence type="ECO:0000313" key="1">
    <source>
        <dbReference type="EMBL" id="KOS36906.1"/>
    </source>
</evidence>
<organism evidence="1 2">
    <name type="scientific">Penicillium nordicum</name>
    <dbReference type="NCBI Taxonomy" id="229535"/>
    <lineage>
        <taxon>Eukaryota</taxon>
        <taxon>Fungi</taxon>
        <taxon>Dikarya</taxon>
        <taxon>Ascomycota</taxon>
        <taxon>Pezizomycotina</taxon>
        <taxon>Eurotiomycetes</taxon>
        <taxon>Eurotiomycetidae</taxon>
        <taxon>Eurotiales</taxon>
        <taxon>Aspergillaceae</taxon>
        <taxon>Penicillium</taxon>
    </lineage>
</organism>
<keyword evidence="2" id="KW-1185">Reference proteome</keyword>
<name>A0A0M8NPT3_9EURO</name>